<proteinExistence type="predicted"/>
<evidence type="ECO:0000313" key="3">
    <source>
        <dbReference type="Proteomes" id="UP001341840"/>
    </source>
</evidence>
<accession>A0ABU6Y880</accession>
<evidence type="ECO:0000256" key="1">
    <source>
        <dbReference type="SAM" id="MobiDB-lite"/>
    </source>
</evidence>
<sequence>MKRIAMAFTMVRLDGELHEGDNGVAAELRHGDARGGDDEGLDGGEGIPSSLLSPRRLYVEGGSDKIESAGVWRYTAAGLMSNSSEWIEGSEYVMEGGKRRRKGDRKGGKTQLGKKGFTHYRLV</sequence>
<dbReference type="EMBL" id="JASCZI010241705">
    <property type="protein sequence ID" value="MED6205393.1"/>
    <property type="molecule type" value="Genomic_DNA"/>
</dbReference>
<reference evidence="2 3" key="1">
    <citation type="journal article" date="2023" name="Plants (Basel)">
        <title>Bridging the Gap: Combining Genomics and Transcriptomics Approaches to Understand Stylosanthes scabra, an Orphan Legume from the Brazilian Caatinga.</title>
        <authorList>
            <person name="Ferreira-Neto J.R.C."/>
            <person name="da Silva M.D."/>
            <person name="Binneck E."/>
            <person name="de Melo N.F."/>
            <person name="da Silva R.H."/>
            <person name="de Melo A.L.T.M."/>
            <person name="Pandolfi V."/>
            <person name="Bustamante F.O."/>
            <person name="Brasileiro-Vidal A.C."/>
            <person name="Benko-Iseppon A.M."/>
        </authorList>
    </citation>
    <scope>NUCLEOTIDE SEQUENCE [LARGE SCALE GENOMIC DNA]</scope>
    <source>
        <tissue evidence="2">Leaves</tissue>
    </source>
</reference>
<feature type="compositionally biased region" description="Basic and acidic residues" evidence="1">
    <location>
        <begin position="28"/>
        <end position="37"/>
    </location>
</feature>
<organism evidence="2 3">
    <name type="scientific">Stylosanthes scabra</name>
    <dbReference type="NCBI Taxonomy" id="79078"/>
    <lineage>
        <taxon>Eukaryota</taxon>
        <taxon>Viridiplantae</taxon>
        <taxon>Streptophyta</taxon>
        <taxon>Embryophyta</taxon>
        <taxon>Tracheophyta</taxon>
        <taxon>Spermatophyta</taxon>
        <taxon>Magnoliopsida</taxon>
        <taxon>eudicotyledons</taxon>
        <taxon>Gunneridae</taxon>
        <taxon>Pentapetalae</taxon>
        <taxon>rosids</taxon>
        <taxon>fabids</taxon>
        <taxon>Fabales</taxon>
        <taxon>Fabaceae</taxon>
        <taxon>Papilionoideae</taxon>
        <taxon>50 kb inversion clade</taxon>
        <taxon>dalbergioids sensu lato</taxon>
        <taxon>Dalbergieae</taxon>
        <taxon>Pterocarpus clade</taxon>
        <taxon>Stylosanthes</taxon>
    </lineage>
</organism>
<protein>
    <submittedName>
        <fullName evidence="2">Uncharacterized protein</fullName>
    </submittedName>
</protein>
<comment type="caution">
    <text evidence="2">The sequence shown here is derived from an EMBL/GenBank/DDBJ whole genome shotgun (WGS) entry which is preliminary data.</text>
</comment>
<dbReference type="Proteomes" id="UP001341840">
    <property type="component" value="Unassembled WGS sequence"/>
</dbReference>
<keyword evidence="3" id="KW-1185">Reference proteome</keyword>
<name>A0ABU6Y880_9FABA</name>
<gene>
    <name evidence="2" type="ORF">PIB30_017205</name>
</gene>
<evidence type="ECO:0000313" key="2">
    <source>
        <dbReference type="EMBL" id="MED6205393.1"/>
    </source>
</evidence>
<feature type="region of interest" description="Disordered" evidence="1">
    <location>
        <begin position="97"/>
        <end position="118"/>
    </location>
</feature>
<feature type="region of interest" description="Disordered" evidence="1">
    <location>
        <begin position="28"/>
        <end position="48"/>
    </location>
</feature>